<keyword evidence="1" id="KW-0175">Coiled coil</keyword>
<dbReference type="InterPro" id="IPR003615">
    <property type="entry name" value="HNH_nuc"/>
</dbReference>
<reference evidence="4" key="1">
    <citation type="submission" date="2023-06" db="EMBL/GenBank/DDBJ databases">
        <title>Multi-omics analyses reveal the molecular pathogenesis toolkit of Lasiodiplodia hormozganensis, a cross-kingdom pathogen.</title>
        <authorList>
            <person name="Felix C."/>
            <person name="Meneses R."/>
            <person name="Goncalves M.F.M."/>
            <person name="Tilleman L."/>
            <person name="Duarte A.S."/>
            <person name="Jorrin-Novo J.V."/>
            <person name="Van De Peer Y."/>
            <person name="Deforce D."/>
            <person name="Van Nieuwerburgh F."/>
            <person name="Esteves A.C."/>
            <person name="Alves A."/>
        </authorList>
    </citation>
    <scope>NUCLEOTIDE SEQUENCE</scope>
    <source>
        <strain evidence="4">CBS 339.90</strain>
    </source>
</reference>
<sequence>MSSPASPSAAASRLATPEPPTTPLELKQPKLRSDKTEAKYRNNLKRSREASAEALQKYQKLSTEGSAPGSSRHEHALNMIESAITVLETQRAEAALQVQSLTSIAEKAAQRKLTDEEVKDLESDIRQWTKERTKQEVLLDSAMKQKNSAIEQLADIPWHKCQKVLEMLLCLPILHKRKSRPGQAAWRKAALDFYDSARRIQDPKNKDNILDQVWDPVRHVWAPSSRMRAAHILPYSLSNQVLNVIFGEEDAEHLFDIRNCILLSASVEQALDKGAFVFVPTAESINKPDSPIEYKLVLLEESYRPELVEFPGTTTWNDLDGTVLKFRNDCRPRQRYMYLNYASRIIAARKLKYESHSRTRLETTGTAWVSPGKWIRNSMIREVARIVGDHQMPEVLGEGAFDDDDNEDPDSPTKARVSRAAEGWVRETFVSQLFERPVEADQEEGNSDEEEDDADMFT</sequence>
<feature type="compositionally biased region" description="Acidic residues" evidence="2">
    <location>
        <begin position="400"/>
        <end position="410"/>
    </location>
</feature>
<evidence type="ECO:0000313" key="4">
    <source>
        <dbReference type="EMBL" id="KAK0654247.1"/>
    </source>
</evidence>
<evidence type="ECO:0000256" key="1">
    <source>
        <dbReference type="SAM" id="Coils"/>
    </source>
</evidence>
<accession>A0AA40CXI3</accession>
<feature type="compositionally biased region" description="Basic and acidic residues" evidence="2">
    <location>
        <begin position="27"/>
        <end position="51"/>
    </location>
</feature>
<feature type="region of interest" description="Disordered" evidence="2">
    <location>
        <begin position="396"/>
        <end position="419"/>
    </location>
</feature>
<feature type="region of interest" description="Disordered" evidence="2">
    <location>
        <begin position="1"/>
        <end position="73"/>
    </location>
</feature>
<dbReference type="Pfam" id="PF13391">
    <property type="entry name" value="HNH_2"/>
    <property type="match status" value="1"/>
</dbReference>
<feature type="region of interest" description="Disordered" evidence="2">
    <location>
        <begin position="433"/>
        <end position="458"/>
    </location>
</feature>
<organism evidence="4 5">
    <name type="scientific">Lasiodiplodia hormozganensis</name>
    <dbReference type="NCBI Taxonomy" id="869390"/>
    <lineage>
        <taxon>Eukaryota</taxon>
        <taxon>Fungi</taxon>
        <taxon>Dikarya</taxon>
        <taxon>Ascomycota</taxon>
        <taxon>Pezizomycotina</taxon>
        <taxon>Dothideomycetes</taxon>
        <taxon>Dothideomycetes incertae sedis</taxon>
        <taxon>Botryosphaeriales</taxon>
        <taxon>Botryosphaeriaceae</taxon>
        <taxon>Lasiodiplodia</taxon>
    </lineage>
</organism>
<proteinExistence type="predicted"/>
<feature type="compositionally biased region" description="Acidic residues" evidence="2">
    <location>
        <begin position="440"/>
        <end position="458"/>
    </location>
</feature>
<evidence type="ECO:0000313" key="5">
    <source>
        <dbReference type="Proteomes" id="UP001175001"/>
    </source>
</evidence>
<feature type="domain" description="HNH nuclease" evidence="3">
    <location>
        <begin position="220"/>
        <end position="279"/>
    </location>
</feature>
<dbReference type="EMBL" id="JAUJDW010000022">
    <property type="protein sequence ID" value="KAK0654247.1"/>
    <property type="molecule type" value="Genomic_DNA"/>
</dbReference>
<name>A0AA40CXI3_9PEZI</name>
<feature type="coiled-coil region" evidence="1">
    <location>
        <begin position="104"/>
        <end position="138"/>
    </location>
</feature>
<protein>
    <recommendedName>
        <fullName evidence="3">HNH nuclease domain-containing protein</fullName>
    </recommendedName>
</protein>
<evidence type="ECO:0000259" key="3">
    <source>
        <dbReference type="Pfam" id="PF13391"/>
    </source>
</evidence>
<evidence type="ECO:0000256" key="2">
    <source>
        <dbReference type="SAM" id="MobiDB-lite"/>
    </source>
</evidence>
<keyword evidence="5" id="KW-1185">Reference proteome</keyword>
<feature type="compositionally biased region" description="Low complexity" evidence="2">
    <location>
        <begin position="1"/>
        <end position="12"/>
    </location>
</feature>
<gene>
    <name evidence="4" type="ORF">DIS24_g5365</name>
</gene>
<dbReference type="Proteomes" id="UP001175001">
    <property type="component" value="Unassembled WGS sequence"/>
</dbReference>
<feature type="compositionally biased region" description="Polar residues" evidence="2">
    <location>
        <begin position="59"/>
        <end position="69"/>
    </location>
</feature>
<comment type="caution">
    <text evidence="4">The sequence shown here is derived from an EMBL/GenBank/DDBJ whole genome shotgun (WGS) entry which is preliminary data.</text>
</comment>
<dbReference type="AlphaFoldDB" id="A0AA40CXI3"/>